<sequence>MFLNKGRCQTPNSFPIKNLTTTNNDVCNNTMFPGLFCLLDSVAQNGEFSHLYDTLSQMYQTQRKLYENRVNLQKVLTSTKSLSNLVSVLNYKEDYLSSFLPNSSSHIGVYSEVKSIMSNCFITSMLNFQVKDRIHGIIRTKSLSNLVSVLNYKEDYLSSFLPNSSSHIGVYSEVKSIMDTLTRSLYDCAAHNASYNPNDPGSGFNDGGPPSGMHWIHCFLPVSTAGLCELNEEIPLNQLIQTNYPSNDRLTNDDNRTNNENVNHNTSNSYLSELMKRYPNKNLVFSPARICVNLIRAQIRGIELINTLQAVKQSYPDRLSLKEFCNRFVSLLPNSSKIRELKQNESLNKSFRNCSSSVIFSIINEQAFYNLIGSSVSIFMNTTLHRTLLIISFFLLIFSTLKIVHEILNSLHYSPETFQLGINNIYLRTFIIPQLIHRLSYSPELSIDQELIHVQPDCKSFIIDCCNEQQVVIVSSF</sequence>
<reference evidence="2 3" key="1">
    <citation type="journal article" date="2019" name="PLoS Pathog.">
        <title>Genome sequence of the bovine parasite Schistosoma bovis Tanzania.</title>
        <authorList>
            <person name="Oey H."/>
            <person name="Zakrzewski M."/>
            <person name="Gobert G."/>
            <person name="Gravermann K."/>
            <person name="Stoye J."/>
            <person name="Jones M."/>
            <person name="Mcmanus D."/>
            <person name="Krause L."/>
        </authorList>
    </citation>
    <scope>NUCLEOTIDE SEQUENCE [LARGE SCALE GENOMIC DNA]</scope>
    <source>
        <strain evidence="2 3">TAN1997</strain>
    </source>
</reference>
<evidence type="ECO:0000313" key="2">
    <source>
        <dbReference type="EMBL" id="RTG88257.1"/>
    </source>
</evidence>
<protein>
    <submittedName>
        <fullName evidence="2">Uncharacterized protein</fullName>
    </submittedName>
</protein>
<dbReference type="STRING" id="6184.A0A430QKN3"/>
<dbReference type="Proteomes" id="UP000290809">
    <property type="component" value="Unassembled WGS sequence"/>
</dbReference>
<gene>
    <name evidence="2" type="ORF">DC041_0007850</name>
</gene>
<feature type="region of interest" description="Disordered" evidence="1">
    <location>
        <begin position="245"/>
        <end position="266"/>
    </location>
</feature>
<comment type="caution">
    <text evidence="2">The sequence shown here is derived from an EMBL/GenBank/DDBJ whole genome shotgun (WGS) entry which is preliminary data.</text>
</comment>
<name>A0A430QKN3_SCHBO</name>
<organism evidence="2 3">
    <name type="scientific">Schistosoma bovis</name>
    <name type="common">Blood fluke</name>
    <dbReference type="NCBI Taxonomy" id="6184"/>
    <lineage>
        <taxon>Eukaryota</taxon>
        <taxon>Metazoa</taxon>
        <taxon>Spiralia</taxon>
        <taxon>Lophotrochozoa</taxon>
        <taxon>Platyhelminthes</taxon>
        <taxon>Trematoda</taxon>
        <taxon>Digenea</taxon>
        <taxon>Strigeidida</taxon>
        <taxon>Schistosomatoidea</taxon>
        <taxon>Schistosomatidae</taxon>
        <taxon>Schistosoma</taxon>
    </lineage>
</organism>
<dbReference type="AlphaFoldDB" id="A0A430QKN3"/>
<evidence type="ECO:0000256" key="1">
    <source>
        <dbReference type="SAM" id="MobiDB-lite"/>
    </source>
</evidence>
<evidence type="ECO:0000313" key="3">
    <source>
        <dbReference type="Proteomes" id="UP000290809"/>
    </source>
</evidence>
<dbReference type="EMBL" id="QMKO01001596">
    <property type="protein sequence ID" value="RTG88257.1"/>
    <property type="molecule type" value="Genomic_DNA"/>
</dbReference>
<dbReference type="InterPro" id="IPR027417">
    <property type="entry name" value="P-loop_NTPase"/>
</dbReference>
<dbReference type="SUPFAM" id="SSF52540">
    <property type="entry name" value="P-loop containing nucleoside triphosphate hydrolases"/>
    <property type="match status" value="1"/>
</dbReference>
<accession>A0A430QKN3</accession>
<proteinExistence type="predicted"/>
<keyword evidence="3" id="KW-1185">Reference proteome</keyword>